<feature type="region of interest" description="Disordered" evidence="1">
    <location>
        <begin position="1"/>
        <end position="25"/>
    </location>
</feature>
<sequence length="114" mass="12673">MPRLDNREYAHRSSSFTSRDRSPAPAHGAVCAICLSSTPHDVSRCNESKLHNGTPAYAFRNKQGRIVDKHHNELCLKWQLPTSCSTKNLTHRHECSGCGRPDHGASQCHLAQKA</sequence>
<name>A0A8K0XJL8_9AGAR</name>
<dbReference type="EMBL" id="JAEVFJ010000070">
    <property type="protein sequence ID" value="KAH8074943.1"/>
    <property type="molecule type" value="Genomic_DNA"/>
</dbReference>
<dbReference type="Proteomes" id="UP000813824">
    <property type="component" value="Unassembled WGS sequence"/>
</dbReference>
<reference evidence="2" key="1">
    <citation type="journal article" date="2021" name="New Phytol.">
        <title>Evolutionary innovations through gain and loss of genes in the ectomycorrhizal Boletales.</title>
        <authorList>
            <person name="Wu G."/>
            <person name="Miyauchi S."/>
            <person name="Morin E."/>
            <person name="Kuo A."/>
            <person name="Drula E."/>
            <person name="Varga T."/>
            <person name="Kohler A."/>
            <person name="Feng B."/>
            <person name="Cao Y."/>
            <person name="Lipzen A."/>
            <person name="Daum C."/>
            <person name="Hundley H."/>
            <person name="Pangilinan J."/>
            <person name="Johnson J."/>
            <person name="Barry K."/>
            <person name="LaButti K."/>
            <person name="Ng V."/>
            <person name="Ahrendt S."/>
            <person name="Min B."/>
            <person name="Choi I.G."/>
            <person name="Park H."/>
            <person name="Plett J.M."/>
            <person name="Magnuson J."/>
            <person name="Spatafora J.W."/>
            <person name="Nagy L.G."/>
            <person name="Henrissat B."/>
            <person name="Grigoriev I.V."/>
            <person name="Yang Z.L."/>
            <person name="Xu J."/>
            <person name="Martin F.M."/>
        </authorList>
    </citation>
    <scope>NUCLEOTIDE SEQUENCE</scope>
    <source>
        <strain evidence="2">KKN 215</strain>
    </source>
</reference>
<accession>A0A8K0XJL8</accession>
<evidence type="ECO:0000313" key="3">
    <source>
        <dbReference type="Proteomes" id="UP000813824"/>
    </source>
</evidence>
<evidence type="ECO:0000313" key="2">
    <source>
        <dbReference type="EMBL" id="KAH8074943.1"/>
    </source>
</evidence>
<keyword evidence="3" id="KW-1185">Reference proteome</keyword>
<gene>
    <name evidence="2" type="ORF">BXZ70DRAFT_902721</name>
</gene>
<dbReference type="AlphaFoldDB" id="A0A8K0XJL8"/>
<protein>
    <submittedName>
        <fullName evidence="2">Uncharacterized protein</fullName>
    </submittedName>
</protein>
<evidence type="ECO:0000256" key="1">
    <source>
        <dbReference type="SAM" id="MobiDB-lite"/>
    </source>
</evidence>
<dbReference type="OrthoDB" id="2898639at2759"/>
<proteinExistence type="predicted"/>
<comment type="caution">
    <text evidence="2">The sequence shown here is derived from an EMBL/GenBank/DDBJ whole genome shotgun (WGS) entry which is preliminary data.</text>
</comment>
<organism evidence="2 3">
    <name type="scientific">Cristinia sonorae</name>
    <dbReference type="NCBI Taxonomy" id="1940300"/>
    <lineage>
        <taxon>Eukaryota</taxon>
        <taxon>Fungi</taxon>
        <taxon>Dikarya</taxon>
        <taxon>Basidiomycota</taxon>
        <taxon>Agaricomycotina</taxon>
        <taxon>Agaricomycetes</taxon>
        <taxon>Agaricomycetidae</taxon>
        <taxon>Agaricales</taxon>
        <taxon>Pleurotineae</taxon>
        <taxon>Stephanosporaceae</taxon>
        <taxon>Cristinia</taxon>
    </lineage>
</organism>
<feature type="compositionally biased region" description="Basic and acidic residues" evidence="1">
    <location>
        <begin position="1"/>
        <end position="11"/>
    </location>
</feature>